<accession>A0A6C1B5U9</accession>
<dbReference type="EMBL" id="CP048836">
    <property type="protein sequence ID" value="QID17614.1"/>
    <property type="molecule type" value="Genomic_DNA"/>
</dbReference>
<protein>
    <submittedName>
        <fullName evidence="1">LysM domain-containing protein</fullName>
    </submittedName>
</protein>
<proteinExistence type="predicted"/>
<sequence length="120" mass="13382">MTDPIKAFMQANALTAPAFGPDSRYHGLDIAQWTRPDGTQLSFVRRRFIPPTENFGTQQEHRVEAGDRVDNLAARYLGDPQQFWRLCDGNGVIRPEELTDTVGETVRITLPEGVPGGLDE</sequence>
<reference evidence="1 2" key="1">
    <citation type="submission" date="2020-02" db="EMBL/GenBank/DDBJ databases">
        <title>Nitrogenibacter mangrovi gen. nov., sp. nov. isolated from mangrove sediment, a denitrifying betaproteobacterium.</title>
        <authorList>
            <person name="Liao H."/>
            <person name="Tian Y."/>
        </authorList>
    </citation>
    <scope>NUCLEOTIDE SEQUENCE [LARGE SCALE GENOMIC DNA]</scope>
    <source>
        <strain evidence="1 2">M9-3-2</strain>
    </source>
</reference>
<dbReference type="CDD" id="cd00118">
    <property type="entry name" value="LysM"/>
    <property type="match status" value="1"/>
</dbReference>
<organism evidence="1 2">
    <name type="scientific">Nitrogeniibacter mangrovi</name>
    <dbReference type="NCBI Taxonomy" id="2016596"/>
    <lineage>
        <taxon>Bacteria</taxon>
        <taxon>Pseudomonadati</taxon>
        <taxon>Pseudomonadota</taxon>
        <taxon>Betaproteobacteria</taxon>
        <taxon>Rhodocyclales</taxon>
        <taxon>Zoogloeaceae</taxon>
        <taxon>Nitrogeniibacter</taxon>
    </lineage>
</organism>
<dbReference type="InterPro" id="IPR018392">
    <property type="entry name" value="LysM"/>
</dbReference>
<dbReference type="AlphaFoldDB" id="A0A6C1B5U9"/>
<evidence type="ECO:0000313" key="2">
    <source>
        <dbReference type="Proteomes" id="UP000501991"/>
    </source>
</evidence>
<dbReference type="KEGG" id="azq:G3580_08130"/>
<keyword evidence="2" id="KW-1185">Reference proteome</keyword>
<name>A0A6C1B5U9_9RHOO</name>
<gene>
    <name evidence="1" type="ORF">G3580_08130</name>
</gene>
<evidence type="ECO:0000313" key="1">
    <source>
        <dbReference type="EMBL" id="QID17614.1"/>
    </source>
</evidence>
<dbReference type="RefSeq" id="WP_173764777.1">
    <property type="nucleotide sequence ID" value="NZ_CP048836.1"/>
</dbReference>
<dbReference type="Proteomes" id="UP000501991">
    <property type="component" value="Chromosome"/>
</dbReference>